<dbReference type="SUPFAM" id="SSF56349">
    <property type="entry name" value="DNA breaking-rejoining enzymes"/>
    <property type="match status" value="1"/>
</dbReference>
<evidence type="ECO:0000256" key="5">
    <source>
        <dbReference type="PROSITE-ProRule" id="PRU01248"/>
    </source>
</evidence>
<dbReference type="PANTHER" id="PTHR30349:SF41">
    <property type="entry name" value="INTEGRASE_RECOMBINASE PROTEIN MJ0367-RELATED"/>
    <property type="match status" value="1"/>
</dbReference>
<evidence type="ECO:0000256" key="4">
    <source>
        <dbReference type="ARBA" id="ARBA00023172"/>
    </source>
</evidence>
<dbReference type="InterPro" id="IPR010998">
    <property type="entry name" value="Integrase_recombinase_N"/>
</dbReference>
<comment type="similarity">
    <text evidence="1">Belongs to the 'phage' integrase family.</text>
</comment>
<evidence type="ECO:0000259" key="7">
    <source>
        <dbReference type="PROSITE" id="PS51900"/>
    </source>
</evidence>
<dbReference type="Gene3D" id="1.10.443.10">
    <property type="entry name" value="Intergrase catalytic core"/>
    <property type="match status" value="1"/>
</dbReference>
<evidence type="ECO:0000313" key="8">
    <source>
        <dbReference type="EMBL" id="AXI99859.1"/>
    </source>
</evidence>
<reference evidence="8 9" key="1">
    <citation type="submission" date="2018-03" db="EMBL/GenBank/DDBJ databases">
        <title>Phenotypic and genomic properties of Cyclonatronum proteinivorum gen. nov., sp. nov., a haloalkaliphilic bacteroidete from soda lakes possessing Na+-translocating rhodopsin.</title>
        <authorList>
            <person name="Toshchakov S.V."/>
            <person name="Korzhenkov A."/>
            <person name="Samarov N.I."/>
            <person name="Kublanov I.V."/>
            <person name="Muntyan M.S."/>
            <person name="Sorokin D.Y."/>
        </authorList>
    </citation>
    <scope>NUCLEOTIDE SEQUENCE [LARGE SCALE GENOMIC DNA]</scope>
    <source>
        <strain evidence="8 9">Omega</strain>
    </source>
</reference>
<dbReference type="Proteomes" id="UP000254808">
    <property type="component" value="Chromosome"/>
</dbReference>
<dbReference type="PANTHER" id="PTHR30349">
    <property type="entry name" value="PHAGE INTEGRASE-RELATED"/>
    <property type="match status" value="1"/>
</dbReference>
<evidence type="ECO:0000313" key="9">
    <source>
        <dbReference type="Proteomes" id="UP000254808"/>
    </source>
</evidence>
<protein>
    <submittedName>
        <fullName evidence="8">Phage integrase, N-terminal SAM-like domain</fullName>
    </submittedName>
</protein>
<dbReference type="PROSITE" id="PS51900">
    <property type="entry name" value="CB"/>
    <property type="match status" value="1"/>
</dbReference>
<dbReference type="InterPro" id="IPR011010">
    <property type="entry name" value="DNA_brk_join_enz"/>
</dbReference>
<keyword evidence="2" id="KW-0229">DNA integration</keyword>
<dbReference type="AlphaFoldDB" id="A0A345UHA8"/>
<keyword evidence="9" id="KW-1185">Reference proteome</keyword>
<evidence type="ECO:0000256" key="1">
    <source>
        <dbReference type="ARBA" id="ARBA00008857"/>
    </source>
</evidence>
<dbReference type="PROSITE" id="PS51898">
    <property type="entry name" value="TYR_RECOMBINASE"/>
    <property type="match status" value="1"/>
</dbReference>
<dbReference type="GO" id="GO:0003677">
    <property type="term" value="F:DNA binding"/>
    <property type="evidence" value="ECO:0007669"/>
    <property type="project" value="UniProtKB-UniRule"/>
</dbReference>
<evidence type="ECO:0000256" key="3">
    <source>
        <dbReference type="ARBA" id="ARBA00023125"/>
    </source>
</evidence>
<gene>
    <name evidence="8" type="ORF">CYPRO_0575</name>
</gene>
<sequence length="169" mass="19632">MIRRRYSPRTIEVYISLVGSYLSVLKSRNPDDLTDEDIGRYITKFYVKVGHSRSYQNQVVNALKLFYRVEFNREIGVDVSLRPKREHKLPNVLSQREVQAILSYFTNSKHKSIFYLIYSGGLRISEVTSLKLTDIDSTRGVIRIRASKGAKDREVPLSQKALEQLRLYS</sequence>
<keyword evidence="3 5" id="KW-0238">DNA-binding</keyword>
<dbReference type="GO" id="GO:0015074">
    <property type="term" value="P:DNA integration"/>
    <property type="evidence" value="ECO:0007669"/>
    <property type="project" value="UniProtKB-KW"/>
</dbReference>
<dbReference type="Gene3D" id="1.10.150.130">
    <property type="match status" value="1"/>
</dbReference>
<keyword evidence="4" id="KW-0233">DNA recombination</keyword>
<dbReference type="KEGG" id="cprv:CYPRO_0575"/>
<dbReference type="Pfam" id="PF13495">
    <property type="entry name" value="Phage_int_SAM_4"/>
    <property type="match status" value="1"/>
</dbReference>
<dbReference type="InterPro" id="IPR013762">
    <property type="entry name" value="Integrase-like_cat_sf"/>
</dbReference>
<organism evidence="8 9">
    <name type="scientific">Cyclonatronum proteinivorum</name>
    <dbReference type="NCBI Taxonomy" id="1457365"/>
    <lineage>
        <taxon>Bacteria</taxon>
        <taxon>Pseudomonadati</taxon>
        <taxon>Balneolota</taxon>
        <taxon>Balneolia</taxon>
        <taxon>Balneolales</taxon>
        <taxon>Cyclonatronaceae</taxon>
        <taxon>Cyclonatronum</taxon>
    </lineage>
</organism>
<dbReference type="GO" id="GO:0006310">
    <property type="term" value="P:DNA recombination"/>
    <property type="evidence" value="ECO:0007669"/>
    <property type="project" value="UniProtKB-KW"/>
</dbReference>
<accession>A0A345UHA8</accession>
<name>A0A345UHA8_9BACT</name>
<dbReference type="InterPro" id="IPR002104">
    <property type="entry name" value="Integrase_catalytic"/>
</dbReference>
<feature type="domain" description="Tyr recombinase" evidence="6">
    <location>
        <begin position="88"/>
        <end position="169"/>
    </location>
</feature>
<dbReference type="Pfam" id="PF00589">
    <property type="entry name" value="Phage_integrase"/>
    <property type="match status" value="1"/>
</dbReference>
<dbReference type="EMBL" id="CP027806">
    <property type="protein sequence ID" value="AXI99859.1"/>
    <property type="molecule type" value="Genomic_DNA"/>
</dbReference>
<dbReference type="InterPro" id="IPR044068">
    <property type="entry name" value="CB"/>
</dbReference>
<evidence type="ECO:0000256" key="2">
    <source>
        <dbReference type="ARBA" id="ARBA00022908"/>
    </source>
</evidence>
<proteinExistence type="inferred from homology"/>
<feature type="domain" description="Core-binding (CB)" evidence="7">
    <location>
        <begin position="1"/>
        <end position="71"/>
    </location>
</feature>
<dbReference type="InterPro" id="IPR004107">
    <property type="entry name" value="Integrase_SAM-like_N"/>
</dbReference>
<evidence type="ECO:0000259" key="6">
    <source>
        <dbReference type="PROSITE" id="PS51898"/>
    </source>
</evidence>
<dbReference type="InterPro" id="IPR050090">
    <property type="entry name" value="Tyrosine_recombinase_XerCD"/>
</dbReference>